<dbReference type="GO" id="GO:0005199">
    <property type="term" value="F:structural constituent of cell wall"/>
    <property type="evidence" value="ECO:0007669"/>
    <property type="project" value="InterPro"/>
</dbReference>
<keyword evidence="9" id="KW-1185">Reference proteome</keyword>
<keyword evidence="5 7" id="KW-1015">Disulfide bond</keyword>
<dbReference type="SMART" id="SM00075">
    <property type="entry name" value="HYDRO"/>
    <property type="match status" value="1"/>
</dbReference>
<comment type="caution">
    <text evidence="8">The sequence shown here is derived from an EMBL/GenBank/DDBJ whole genome shotgun (WGS) entry which is preliminary data.</text>
</comment>
<evidence type="ECO:0000256" key="4">
    <source>
        <dbReference type="ARBA" id="ARBA00022525"/>
    </source>
</evidence>
<feature type="signal peptide" evidence="7">
    <location>
        <begin position="1"/>
        <end position="18"/>
    </location>
</feature>
<comment type="similarity">
    <text evidence="2 7">Belongs to the fungal hydrophobin family.</text>
</comment>
<protein>
    <recommendedName>
        <fullName evidence="7">Hydrophobin</fullName>
    </recommendedName>
</protein>
<accession>A0AA38UMH9</accession>
<dbReference type="GO" id="GO:0009277">
    <property type="term" value="C:fungal-type cell wall"/>
    <property type="evidence" value="ECO:0007669"/>
    <property type="project" value="InterPro"/>
</dbReference>
<keyword evidence="7" id="KW-0732">Signal</keyword>
<evidence type="ECO:0000256" key="5">
    <source>
        <dbReference type="ARBA" id="ARBA00023157"/>
    </source>
</evidence>
<comment type="subunit">
    <text evidence="6">Self-assembles to form functional amyloid fibrils called rodlets. Self-assembly into fibrillar rodlets occurs spontaneously at hydrophobic:hydrophilic interfaces and the rodlets further associate laterally to form amphipathic monolayers.</text>
</comment>
<organism evidence="8 9">
    <name type="scientific">Lentinula raphanica</name>
    <dbReference type="NCBI Taxonomy" id="153919"/>
    <lineage>
        <taxon>Eukaryota</taxon>
        <taxon>Fungi</taxon>
        <taxon>Dikarya</taxon>
        <taxon>Basidiomycota</taxon>
        <taxon>Agaricomycotina</taxon>
        <taxon>Agaricomycetes</taxon>
        <taxon>Agaricomycetidae</taxon>
        <taxon>Agaricales</taxon>
        <taxon>Marasmiineae</taxon>
        <taxon>Omphalotaceae</taxon>
        <taxon>Lentinula</taxon>
    </lineage>
</organism>
<dbReference type="CDD" id="cd23507">
    <property type="entry name" value="hydrophobin_I"/>
    <property type="match status" value="1"/>
</dbReference>
<feature type="chain" id="PRO_5041490770" description="Hydrophobin" evidence="7">
    <location>
        <begin position="19"/>
        <end position="105"/>
    </location>
</feature>
<evidence type="ECO:0000256" key="2">
    <source>
        <dbReference type="ARBA" id="ARBA00010446"/>
    </source>
</evidence>
<keyword evidence="3 7" id="KW-0134">Cell wall</keyword>
<dbReference type="InterPro" id="IPR001338">
    <property type="entry name" value="Class_I_Hydrophobin"/>
</dbReference>
<proteinExistence type="inferred from homology"/>
<gene>
    <name evidence="8" type="ORF">F5878DRAFT_706330</name>
</gene>
<comment type="subcellular location">
    <subcellularLocation>
        <location evidence="1 7">Secreted</location>
        <location evidence="1 7">Cell wall</location>
    </subcellularLocation>
</comment>
<dbReference type="Pfam" id="PF01185">
    <property type="entry name" value="Hydrophobin"/>
    <property type="match status" value="1"/>
</dbReference>
<dbReference type="AlphaFoldDB" id="A0AA38UMH9"/>
<evidence type="ECO:0000256" key="3">
    <source>
        <dbReference type="ARBA" id="ARBA00022512"/>
    </source>
</evidence>
<evidence type="ECO:0000313" key="8">
    <source>
        <dbReference type="EMBL" id="KAJ3844187.1"/>
    </source>
</evidence>
<reference evidence="8" key="1">
    <citation type="submission" date="2022-08" db="EMBL/GenBank/DDBJ databases">
        <authorList>
            <consortium name="DOE Joint Genome Institute"/>
            <person name="Min B."/>
            <person name="Riley R."/>
            <person name="Sierra-Patev S."/>
            <person name="Naranjo-Ortiz M."/>
            <person name="Looney B."/>
            <person name="Konkel Z."/>
            <person name="Slot J.C."/>
            <person name="Sakamoto Y."/>
            <person name="Steenwyk J.L."/>
            <person name="Rokas A."/>
            <person name="Carro J."/>
            <person name="Camarero S."/>
            <person name="Ferreira P."/>
            <person name="Molpeceres G."/>
            <person name="Ruiz-Duenas F.J."/>
            <person name="Serrano A."/>
            <person name="Henrissat B."/>
            <person name="Drula E."/>
            <person name="Hughes K.W."/>
            <person name="Mata J.L."/>
            <person name="Ishikawa N.K."/>
            <person name="Vargas-Isla R."/>
            <person name="Ushijima S."/>
            <person name="Smith C.A."/>
            <person name="Ahrendt S."/>
            <person name="Andreopoulos W."/>
            <person name="He G."/>
            <person name="Labutti K."/>
            <person name="Lipzen A."/>
            <person name="Ng V."/>
            <person name="Sandor L."/>
            <person name="Barry K."/>
            <person name="Martinez A.T."/>
            <person name="Xiao Y."/>
            <person name="Gibbons J.G."/>
            <person name="Terashima K."/>
            <person name="Hibbett D.S."/>
            <person name="Grigoriev I.V."/>
        </authorList>
    </citation>
    <scope>NUCLEOTIDE SEQUENCE</scope>
    <source>
        <strain evidence="8">TFB9207</strain>
    </source>
</reference>
<evidence type="ECO:0000256" key="6">
    <source>
        <dbReference type="ARBA" id="ARBA00093546"/>
    </source>
</evidence>
<name>A0AA38UMH9_9AGAR</name>
<keyword evidence="4 7" id="KW-0964">Secreted</keyword>
<evidence type="ECO:0000256" key="7">
    <source>
        <dbReference type="RuleBase" id="RU365009"/>
    </source>
</evidence>
<sequence>MQFKLAFVSVALAALVAANPTPGGEGSEPATGSCSTGPVQCCQSIVPASDGTAAGILSSLGIVLGDLVDVGLGCTSLTGTCSGQTACCEDNSHGDLISISCVSIL</sequence>
<dbReference type="Proteomes" id="UP001163846">
    <property type="component" value="Unassembled WGS sequence"/>
</dbReference>
<evidence type="ECO:0000313" key="9">
    <source>
        <dbReference type="Proteomes" id="UP001163846"/>
    </source>
</evidence>
<dbReference type="EMBL" id="MU805958">
    <property type="protein sequence ID" value="KAJ3844187.1"/>
    <property type="molecule type" value="Genomic_DNA"/>
</dbReference>
<evidence type="ECO:0000256" key="1">
    <source>
        <dbReference type="ARBA" id="ARBA00004191"/>
    </source>
</evidence>